<name>A0A5C7S8S0_THASP</name>
<dbReference type="RefSeq" id="WP_276662166.1">
    <property type="nucleotide sequence ID" value="NZ_SSFD01000367.1"/>
</dbReference>
<reference evidence="1 2" key="1">
    <citation type="submission" date="2018-09" db="EMBL/GenBank/DDBJ databases">
        <title>Metagenome Assembled Genomes from an Advanced Water Purification Facility.</title>
        <authorList>
            <person name="Stamps B.W."/>
            <person name="Spear J.R."/>
        </authorList>
    </citation>
    <scope>NUCLEOTIDE SEQUENCE [LARGE SCALE GENOMIC DNA]</scope>
    <source>
        <strain evidence="1">Bin_27_1</strain>
    </source>
</reference>
<gene>
    <name evidence="1" type="ORF">E6Q80_21395</name>
</gene>
<sequence length="395" mass="42370">MPFTIDSTLPLPAGAVLPDYGDGGLYGFARGLRHWLHDRKAGWPAAEVAPGERALVVLLVIDGLGERFLDTVGWGSALHAAKHAGLSSVCPSTTASAITTLATGVAPVEHGLNGWFIHDRRFGGVIAPLPLIRRSGEPLEAFRLLPRLFPVAPMYRHACRPVTLVSPVQIAFSRFSLHHGRGAHIEPYEGLQDYVAAIVDMADALAHSGGLIHAYYPVFDMLSHQHGCRSAEAVACFTRVDAAFVSLQQALAGRDVRLLVTADHGFIDAPPERRIDLAPDGEVAAMLAAPLFGERRLAFCRVRAGAQAEFEAWAADELRGKAVAVRGEDFLAAGLLGPGQVHPRLSERLGSHALLMEAGWTIVDHVAGEHEHTMIGVHGGLSADEMRVPLMLART</sequence>
<organism evidence="1 2">
    <name type="scientific">Thauera aminoaromatica</name>
    <dbReference type="NCBI Taxonomy" id="164330"/>
    <lineage>
        <taxon>Bacteria</taxon>
        <taxon>Pseudomonadati</taxon>
        <taxon>Pseudomonadota</taxon>
        <taxon>Betaproteobacteria</taxon>
        <taxon>Rhodocyclales</taxon>
        <taxon>Zoogloeaceae</taxon>
        <taxon>Thauera</taxon>
    </lineage>
</organism>
<protein>
    <submittedName>
        <fullName evidence="1">Phosphodiesterase</fullName>
    </submittedName>
</protein>
<dbReference type="InterPro" id="IPR002591">
    <property type="entry name" value="Phosphodiest/P_Trfase"/>
</dbReference>
<dbReference type="EMBL" id="SSFD01000367">
    <property type="protein sequence ID" value="TXH79031.1"/>
    <property type="molecule type" value="Genomic_DNA"/>
</dbReference>
<accession>A0A5C7S8S0</accession>
<proteinExistence type="predicted"/>
<evidence type="ECO:0000313" key="1">
    <source>
        <dbReference type="EMBL" id="TXH79031.1"/>
    </source>
</evidence>
<evidence type="ECO:0000313" key="2">
    <source>
        <dbReference type="Proteomes" id="UP000321192"/>
    </source>
</evidence>
<dbReference type="InterPro" id="IPR017850">
    <property type="entry name" value="Alkaline_phosphatase_core_sf"/>
</dbReference>
<dbReference type="SUPFAM" id="SSF53649">
    <property type="entry name" value="Alkaline phosphatase-like"/>
    <property type="match status" value="1"/>
</dbReference>
<dbReference type="Pfam" id="PF01663">
    <property type="entry name" value="Phosphodiest"/>
    <property type="match status" value="1"/>
</dbReference>
<dbReference type="Gene3D" id="3.40.720.10">
    <property type="entry name" value="Alkaline Phosphatase, subunit A"/>
    <property type="match status" value="1"/>
</dbReference>
<dbReference type="AlphaFoldDB" id="A0A5C7S8S0"/>
<dbReference type="Proteomes" id="UP000321192">
    <property type="component" value="Unassembled WGS sequence"/>
</dbReference>
<comment type="caution">
    <text evidence="1">The sequence shown here is derived from an EMBL/GenBank/DDBJ whole genome shotgun (WGS) entry which is preliminary data.</text>
</comment>